<name>A0AAV4IV25_9GAST</name>
<evidence type="ECO:0000313" key="2">
    <source>
        <dbReference type="EMBL" id="GFS13554.1"/>
    </source>
</evidence>
<feature type="compositionally biased region" description="Polar residues" evidence="1">
    <location>
        <begin position="115"/>
        <end position="124"/>
    </location>
</feature>
<dbReference type="EMBL" id="BMAT01013462">
    <property type="protein sequence ID" value="GFS13554.1"/>
    <property type="molecule type" value="Genomic_DNA"/>
</dbReference>
<evidence type="ECO:0000313" key="3">
    <source>
        <dbReference type="Proteomes" id="UP000762676"/>
    </source>
</evidence>
<keyword evidence="3" id="KW-1185">Reference proteome</keyword>
<evidence type="ECO:0000256" key="1">
    <source>
        <dbReference type="SAM" id="MobiDB-lite"/>
    </source>
</evidence>
<feature type="region of interest" description="Disordered" evidence="1">
    <location>
        <begin position="93"/>
        <end position="124"/>
    </location>
</feature>
<accession>A0AAV4IV25</accession>
<proteinExistence type="predicted"/>
<gene>
    <name evidence="2" type="ORF">ElyMa_006725100</name>
</gene>
<dbReference type="Proteomes" id="UP000762676">
    <property type="component" value="Unassembled WGS sequence"/>
</dbReference>
<organism evidence="2 3">
    <name type="scientific">Elysia marginata</name>
    <dbReference type="NCBI Taxonomy" id="1093978"/>
    <lineage>
        <taxon>Eukaryota</taxon>
        <taxon>Metazoa</taxon>
        <taxon>Spiralia</taxon>
        <taxon>Lophotrochozoa</taxon>
        <taxon>Mollusca</taxon>
        <taxon>Gastropoda</taxon>
        <taxon>Heterobranchia</taxon>
        <taxon>Euthyneura</taxon>
        <taxon>Panpulmonata</taxon>
        <taxon>Sacoglossa</taxon>
        <taxon>Placobranchoidea</taxon>
        <taxon>Plakobranchidae</taxon>
        <taxon>Elysia</taxon>
    </lineage>
</organism>
<comment type="caution">
    <text evidence="2">The sequence shown here is derived from an EMBL/GenBank/DDBJ whole genome shotgun (WGS) entry which is preliminary data.</text>
</comment>
<sequence>MASQGTLVKRLEHISGLGAIKNTLYFYNYIARLIVNTNANSASISAPGELLSNVKYSKNPKHRTKTTLRREIENTHATLSKDVRRRLRVWKIKKDTQSQSHHPCQRRRRRVDRTGGNTTPETQRQVKTITKAVVTLNNTVFV</sequence>
<protein>
    <submittedName>
        <fullName evidence="2">Uncharacterized protein</fullName>
    </submittedName>
</protein>
<reference evidence="2 3" key="1">
    <citation type="journal article" date="2021" name="Elife">
        <title>Chloroplast acquisition without the gene transfer in kleptoplastic sea slugs, Plakobranchus ocellatus.</title>
        <authorList>
            <person name="Maeda T."/>
            <person name="Takahashi S."/>
            <person name="Yoshida T."/>
            <person name="Shimamura S."/>
            <person name="Takaki Y."/>
            <person name="Nagai Y."/>
            <person name="Toyoda A."/>
            <person name="Suzuki Y."/>
            <person name="Arimoto A."/>
            <person name="Ishii H."/>
            <person name="Satoh N."/>
            <person name="Nishiyama T."/>
            <person name="Hasebe M."/>
            <person name="Maruyama T."/>
            <person name="Minagawa J."/>
            <person name="Obokata J."/>
            <person name="Shigenobu S."/>
        </authorList>
    </citation>
    <scope>NUCLEOTIDE SEQUENCE [LARGE SCALE GENOMIC DNA]</scope>
</reference>
<dbReference type="AlphaFoldDB" id="A0AAV4IV25"/>